<reference evidence="1 2" key="1">
    <citation type="submission" date="2017-11" db="EMBL/GenBank/DDBJ databases">
        <title>Comparative genomic analysis of Holospora spp., intranuclear symbionts of paramecia.</title>
        <authorList>
            <person name="Garushyants S.K."/>
            <person name="Beliavskaya A."/>
            <person name="Malko D.B."/>
            <person name="Logacheva M.D."/>
            <person name="Rautian M.S."/>
            <person name="Gelfand M.S."/>
        </authorList>
    </citation>
    <scope>NUCLEOTIDE SEQUENCE [LARGE SCALE GENOMIC DNA]</scope>
    <source>
        <strain evidence="2">02AZ16</strain>
    </source>
</reference>
<evidence type="ECO:0000313" key="1">
    <source>
        <dbReference type="EMBL" id="PPE05321.1"/>
    </source>
</evidence>
<dbReference type="Proteomes" id="UP000239425">
    <property type="component" value="Unassembled WGS sequence"/>
</dbReference>
<organism evidence="1 2">
    <name type="scientific">Holospora curviuscula</name>
    <dbReference type="NCBI Taxonomy" id="1082868"/>
    <lineage>
        <taxon>Bacteria</taxon>
        <taxon>Pseudomonadati</taxon>
        <taxon>Pseudomonadota</taxon>
        <taxon>Alphaproteobacteria</taxon>
        <taxon>Holosporales</taxon>
        <taxon>Holosporaceae</taxon>
        <taxon>Holospora</taxon>
    </lineage>
</organism>
<dbReference type="RefSeq" id="WP_104206417.1">
    <property type="nucleotide sequence ID" value="NZ_PHHC01000065.1"/>
</dbReference>
<keyword evidence="2" id="KW-1185">Reference proteome</keyword>
<dbReference type="EMBL" id="PHHC01000065">
    <property type="protein sequence ID" value="PPE05321.1"/>
    <property type="molecule type" value="Genomic_DNA"/>
</dbReference>
<proteinExistence type="predicted"/>
<protein>
    <submittedName>
        <fullName evidence="1">Uncharacterized protein</fullName>
    </submittedName>
</protein>
<dbReference type="OrthoDB" id="7165578at2"/>
<dbReference type="AlphaFoldDB" id="A0A2S5RDC5"/>
<comment type="caution">
    <text evidence="1">The sequence shown here is derived from an EMBL/GenBank/DDBJ whole genome shotgun (WGS) entry which is preliminary data.</text>
</comment>
<name>A0A2S5RDC5_9PROT</name>
<accession>A0A2S5RDC5</accession>
<sequence>MEKNLALESDFWASRTLSNGISSKGRSDKYLMQFIHKIDNTSCVFVSEEFFRILPESRDFFSKDLTYIIEQTHSDISPDLKNKVFKP</sequence>
<gene>
    <name evidence="1" type="ORF">HCUR_00279</name>
</gene>
<evidence type="ECO:0000313" key="2">
    <source>
        <dbReference type="Proteomes" id="UP000239425"/>
    </source>
</evidence>